<evidence type="ECO:0000313" key="2">
    <source>
        <dbReference type="EMBL" id="CZT13188.1"/>
    </source>
</evidence>
<proteinExistence type="predicted"/>
<name>A0A1E1LRT4_9HELO</name>
<organism evidence="2 3">
    <name type="scientific">Rhynchosporium graminicola</name>
    <dbReference type="NCBI Taxonomy" id="2792576"/>
    <lineage>
        <taxon>Eukaryota</taxon>
        <taxon>Fungi</taxon>
        <taxon>Dikarya</taxon>
        <taxon>Ascomycota</taxon>
        <taxon>Pezizomycotina</taxon>
        <taxon>Leotiomycetes</taxon>
        <taxon>Helotiales</taxon>
        <taxon>Ploettnerulaceae</taxon>
        <taxon>Rhynchosporium</taxon>
    </lineage>
</organism>
<evidence type="ECO:0000256" key="1">
    <source>
        <dbReference type="SAM" id="MobiDB-lite"/>
    </source>
</evidence>
<dbReference type="InParanoid" id="A0A1E1LRT4"/>
<keyword evidence="3" id="KW-1185">Reference proteome</keyword>
<feature type="region of interest" description="Disordered" evidence="1">
    <location>
        <begin position="285"/>
        <end position="325"/>
    </location>
</feature>
<protein>
    <submittedName>
        <fullName evidence="2">Uncharacterized protein</fullName>
    </submittedName>
</protein>
<dbReference type="Proteomes" id="UP000178129">
    <property type="component" value="Unassembled WGS sequence"/>
</dbReference>
<gene>
    <name evidence="2" type="ORF">RCO7_01606</name>
</gene>
<dbReference type="AlphaFoldDB" id="A0A1E1LRT4"/>
<sequence length="519" mass="58090">MTIITVYRYWFQYHCLNKCDRTITTRYQRSTPTKIPLSKDPNPPQHACTCIIPAAGFERPLSSSNEDPNNTGRWFFCCKCGNGWFEDRISDYEGPLQSCRRCYPNGMWSLEDCNRTKEFLEYHSSEEGKNSADESATSNSRAGPDSDRGEISDSDEDTSIDQVPDNSHWASEVLSRRKHFLSGLSVESPPIQQVASSDIPSSLLDIPAPTYRVGLLVPNFEQDDEDDDMEETRGISSDNTDASIIEELQTFASMEHADEDVNAMMLDIEEFDLETLEEIETLFPETSSDITFESQSNNPGESIIEEEPQSSSSPFYEPVPPSDPPVTLTENGRRIQEIRDFFSIPATVPTRQIPSLFRNHQRVTASLGGGSILTRSGIIAGYPHVEVRSGNRDRMNEIYNLLLVIDWQEDLAQEVSYFSDSSSSSSDNIPAGKTNQVEEDWESPPAANLDIIHLDDGDEKLFWQAVEASQEECFNLVPETQQPRIQTDPASPHRVSDSSGLRIELAVRLKGAEGGGSEQ</sequence>
<accession>A0A1E1LRT4</accession>
<feature type="region of interest" description="Disordered" evidence="1">
    <location>
        <begin position="418"/>
        <end position="442"/>
    </location>
</feature>
<feature type="region of interest" description="Disordered" evidence="1">
    <location>
        <begin position="124"/>
        <end position="167"/>
    </location>
</feature>
<reference evidence="3" key="1">
    <citation type="submission" date="2016-03" db="EMBL/GenBank/DDBJ databases">
        <authorList>
            <person name="Ploux O."/>
        </authorList>
    </citation>
    <scope>NUCLEOTIDE SEQUENCE [LARGE SCALE GENOMIC DNA]</scope>
    <source>
        <strain evidence="3">UK7</strain>
    </source>
</reference>
<dbReference type="EMBL" id="FJUW01000082">
    <property type="protein sequence ID" value="CZT13188.1"/>
    <property type="molecule type" value="Genomic_DNA"/>
</dbReference>
<evidence type="ECO:0000313" key="3">
    <source>
        <dbReference type="Proteomes" id="UP000178129"/>
    </source>
</evidence>
<comment type="caution">
    <text evidence="2">The sequence shown here is derived from an EMBL/GenBank/DDBJ whole genome shotgun (WGS) entry which is preliminary data.</text>
</comment>
<feature type="compositionally biased region" description="Polar residues" evidence="1">
    <location>
        <begin position="285"/>
        <end position="298"/>
    </location>
</feature>